<gene>
    <name evidence="1" type="ORF">DSLASN_22590</name>
</gene>
<keyword evidence="2" id="KW-1185">Reference proteome</keyword>
<organism evidence="1 2">
    <name type="scientific">Desulfoluna limicola</name>
    <dbReference type="NCBI Taxonomy" id="2810562"/>
    <lineage>
        <taxon>Bacteria</taxon>
        <taxon>Pseudomonadati</taxon>
        <taxon>Thermodesulfobacteriota</taxon>
        <taxon>Desulfobacteria</taxon>
        <taxon>Desulfobacterales</taxon>
        <taxon>Desulfolunaceae</taxon>
        <taxon>Desulfoluna</taxon>
    </lineage>
</organism>
<name>A0ABN6F2F9_9BACT</name>
<evidence type="ECO:0000313" key="2">
    <source>
        <dbReference type="Proteomes" id="UP001320148"/>
    </source>
</evidence>
<dbReference type="Proteomes" id="UP001320148">
    <property type="component" value="Chromosome"/>
</dbReference>
<dbReference type="RefSeq" id="WP_236892925.1">
    <property type="nucleotide sequence ID" value="NZ_AP024488.1"/>
</dbReference>
<dbReference type="EMBL" id="AP024488">
    <property type="protein sequence ID" value="BCS96627.1"/>
    <property type="molecule type" value="Genomic_DNA"/>
</dbReference>
<sequence>MIEKLTEIMQRITFLEKDLELQKHILRATPTGEEEQNRDVLTTIADIKEKLEACRQEIKALDPEEYNRMIRFEEAAAAFKECAKDREFVTVIDLNTHVDCRIETTDGKSIDCLVKAQDTQGEWLIMTVDGDVMTFEPDQVVG</sequence>
<reference evidence="1 2" key="1">
    <citation type="submission" date="2021-02" db="EMBL/GenBank/DDBJ databases">
        <title>Complete genome of Desulfoluna sp. strain ASN36.</title>
        <authorList>
            <person name="Takahashi A."/>
            <person name="Kojima H."/>
            <person name="Fukui M."/>
        </authorList>
    </citation>
    <scope>NUCLEOTIDE SEQUENCE [LARGE SCALE GENOMIC DNA]</scope>
    <source>
        <strain evidence="1 2">ASN36</strain>
    </source>
</reference>
<proteinExistence type="predicted"/>
<evidence type="ECO:0000313" key="1">
    <source>
        <dbReference type="EMBL" id="BCS96627.1"/>
    </source>
</evidence>
<protein>
    <submittedName>
        <fullName evidence="1">Uncharacterized protein</fullName>
    </submittedName>
</protein>
<accession>A0ABN6F2F9</accession>